<dbReference type="AlphaFoldDB" id="A0A4Z0ZCQ5"/>
<dbReference type="OrthoDB" id="2157530at2759"/>
<dbReference type="InterPro" id="IPR010730">
    <property type="entry name" value="HET"/>
</dbReference>
<dbReference type="PANTHER" id="PTHR24148:SF64">
    <property type="entry name" value="HETEROKARYON INCOMPATIBILITY DOMAIN-CONTAINING PROTEIN"/>
    <property type="match status" value="1"/>
</dbReference>
<proteinExistence type="predicted"/>
<protein>
    <recommendedName>
        <fullName evidence="1">Heterokaryon incompatibility domain-containing protein</fullName>
    </recommendedName>
</protein>
<dbReference type="STRING" id="37992.A0A4Z0ZCQ5"/>
<sequence length="629" mass="69953">MALNTTYEYTAIVAPRTIRLMHLHPGLETDPINLSLVTTTLDSASEFEAVSYCWGSAPDERCVTCNGATLSITHSLFTGLVHFRHVDRLRTLWADAVCINQADMAEKSGQVLLMPRIYSQATGTLIWLGVANDPVFGALSPGVTVSIRQALQLLPEFEPENAADTAAKSQALHHESQRLRDEGKPNLLDHDWALLAALLARPWFRRKWVVQEVALAKQAVLYAGGGVEIQWPDLAQLAFTMEGMGIQRLLILKTGETVLEPITVPLHCITNVLMVQLFRHRATLVDGVMNTIDFQCTDPRDHVYSLLSLGAVGPTILPDYNASVRDVFQRFAITMMVQGQSLKLLSLAPDRAGFLHLDTQVLEVLPSWVPDFRFIAADVMVSYTVRPQAFFAGGRAKPILSVSDDQQILKCQGRIIDTVTSFSTSLVEMMLADMPELRLSPRYLVDPSLERRKKRLVRLLEDCYHLAFGRPGSSEITNPDTELMMAFSRTMVCGLDIMRNRLPQELIAAFPQYMQWATERVANKQDGGRHRPVSMLNYSAVIDESIIAFTSRLKFCVTEHGRFGQIPSTSQPGDCICVLVGSEVPFIVRPTGRGTYTLVGECYIDGIMDGESFVGGHVETELTETIHFE</sequence>
<accession>A0A4Z0ZCQ5</accession>
<dbReference type="PANTHER" id="PTHR24148">
    <property type="entry name" value="ANKYRIN REPEAT DOMAIN-CONTAINING PROTEIN 39 HOMOLOG-RELATED"/>
    <property type="match status" value="1"/>
</dbReference>
<feature type="domain" description="Heterokaryon incompatibility" evidence="1">
    <location>
        <begin position="47"/>
        <end position="212"/>
    </location>
</feature>
<dbReference type="InterPro" id="IPR052895">
    <property type="entry name" value="HetReg/Transcr_Mod"/>
</dbReference>
<gene>
    <name evidence="2" type="ORF">E0Z10_g1412</name>
</gene>
<evidence type="ECO:0000259" key="1">
    <source>
        <dbReference type="Pfam" id="PF06985"/>
    </source>
</evidence>
<evidence type="ECO:0000313" key="2">
    <source>
        <dbReference type="EMBL" id="TGJ87376.1"/>
    </source>
</evidence>
<dbReference type="Pfam" id="PF06985">
    <property type="entry name" value="HET"/>
    <property type="match status" value="1"/>
</dbReference>
<dbReference type="EMBL" id="SKBN01000014">
    <property type="protein sequence ID" value="TGJ87376.1"/>
    <property type="molecule type" value="Genomic_DNA"/>
</dbReference>
<dbReference type="Pfam" id="PF26639">
    <property type="entry name" value="Het-6_barrel"/>
    <property type="match status" value="1"/>
</dbReference>
<keyword evidence="3" id="KW-1185">Reference proteome</keyword>
<reference evidence="2 3" key="1">
    <citation type="submission" date="2019-03" db="EMBL/GenBank/DDBJ databases">
        <title>Draft genome sequence of Xylaria hypoxylon DSM 108379, a ubiquitous saprotrophic-parasitic fungi on hardwood.</title>
        <authorList>
            <person name="Buettner E."/>
            <person name="Leonhardt S."/>
            <person name="Gebauer A.M."/>
            <person name="Liers C."/>
            <person name="Hofrichter M."/>
            <person name="Kellner H."/>
        </authorList>
    </citation>
    <scope>NUCLEOTIDE SEQUENCE [LARGE SCALE GENOMIC DNA]</scope>
    <source>
        <strain evidence="2 3">DSM 108379</strain>
    </source>
</reference>
<name>A0A4Z0ZCQ5_9PEZI</name>
<evidence type="ECO:0000313" key="3">
    <source>
        <dbReference type="Proteomes" id="UP000297716"/>
    </source>
</evidence>
<comment type="caution">
    <text evidence="2">The sequence shown here is derived from an EMBL/GenBank/DDBJ whole genome shotgun (WGS) entry which is preliminary data.</text>
</comment>
<dbReference type="Proteomes" id="UP000297716">
    <property type="component" value="Unassembled WGS sequence"/>
</dbReference>
<organism evidence="2 3">
    <name type="scientific">Xylaria hypoxylon</name>
    <dbReference type="NCBI Taxonomy" id="37992"/>
    <lineage>
        <taxon>Eukaryota</taxon>
        <taxon>Fungi</taxon>
        <taxon>Dikarya</taxon>
        <taxon>Ascomycota</taxon>
        <taxon>Pezizomycotina</taxon>
        <taxon>Sordariomycetes</taxon>
        <taxon>Xylariomycetidae</taxon>
        <taxon>Xylariales</taxon>
        <taxon>Xylariaceae</taxon>
        <taxon>Xylaria</taxon>
    </lineage>
</organism>